<dbReference type="GO" id="GO:0004519">
    <property type="term" value="F:endonuclease activity"/>
    <property type="evidence" value="ECO:0007669"/>
    <property type="project" value="UniProtKB-KW"/>
</dbReference>
<dbReference type="PANTHER" id="PTHR15822:SF23">
    <property type="entry name" value="ENDONUCLEASE_EXONUCLEASE_PHOSPHATASE FAMILY PROTEIN"/>
    <property type="match status" value="1"/>
</dbReference>
<dbReference type="InterPro" id="IPR005135">
    <property type="entry name" value="Endo/exonuclease/phosphatase"/>
</dbReference>
<evidence type="ECO:0000256" key="1">
    <source>
        <dbReference type="ARBA" id="ARBA00022801"/>
    </source>
</evidence>
<evidence type="ECO:0000313" key="4">
    <source>
        <dbReference type="Proteomes" id="UP000216024"/>
    </source>
</evidence>
<protein>
    <submittedName>
        <fullName evidence="3">Endonuclease</fullName>
    </submittedName>
</protein>
<feature type="domain" description="Endonuclease/exonuclease/phosphatase" evidence="2">
    <location>
        <begin position="19"/>
        <end position="254"/>
    </location>
</feature>
<dbReference type="InterPro" id="IPR036691">
    <property type="entry name" value="Endo/exonu/phosph_ase_sf"/>
</dbReference>
<dbReference type="Pfam" id="PF03372">
    <property type="entry name" value="Exo_endo_phos"/>
    <property type="match status" value="1"/>
</dbReference>
<dbReference type="CDD" id="cd09079">
    <property type="entry name" value="RgfB-like"/>
    <property type="match status" value="1"/>
</dbReference>
<dbReference type="GO" id="GO:0016787">
    <property type="term" value="F:hydrolase activity"/>
    <property type="evidence" value="ECO:0007669"/>
    <property type="project" value="UniProtKB-KW"/>
</dbReference>
<keyword evidence="1" id="KW-0378">Hydrolase</keyword>
<evidence type="ECO:0000259" key="2">
    <source>
        <dbReference type="Pfam" id="PF03372"/>
    </source>
</evidence>
<dbReference type="PANTHER" id="PTHR15822">
    <property type="entry name" value="TRAF AND TNF RECEPTOR-ASSOCIATED PROTEIN"/>
    <property type="match status" value="1"/>
</dbReference>
<proteinExistence type="predicted"/>
<comment type="caution">
    <text evidence="3">The sequence shown here is derived from an EMBL/GenBank/DDBJ whole genome shotgun (WGS) entry which is preliminary data.</text>
</comment>
<name>A0A267MJM3_9FIRM</name>
<dbReference type="OrthoDB" id="9812537at2"/>
<keyword evidence="3" id="KW-0540">Nuclease</keyword>
<dbReference type="RefSeq" id="WP_095133805.1">
    <property type="nucleotide sequence ID" value="NZ_NIBG01000009.1"/>
</dbReference>
<reference evidence="3 4" key="1">
    <citation type="submission" date="2017-06" db="EMBL/GenBank/DDBJ databases">
        <title>Draft genome sequence of anaerobic fermentative bacterium Anaeromicrobium sediminis DY2726D isolated from West Pacific Ocean sediments.</title>
        <authorList>
            <person name="Zeng X."/>
        </authorList>
    </citation>
    <scope>NUCLEOTIDE SEQUENCE [LARGE SCALE GENOMIC DNA]</scope>
    <source>
        <strain evidence="3 4">DY2726D</strain>
    </source>
</reference>
<sequence>MRLLTLNCHSWIEENQIEKMKIIAKEIKEKGYDLIALQEVNQSIGAKIVSKNIKEDNFALVLLKELKDLGCGEYNMTWDFSHIGYDKYEEGVSIITKHKIEEEKSFFITKGEDKNFWKTRKIIGTTITINDKLMDFYSCHLGWWKDEEEPFKDQVDRLVGHVRKGRLTLLMGDFNNNAFVRDEGYDYLIKKGFYDTFFMAKERDKGVTVKGKIAGWSSNEQDLRLDLILSNKRMNVKYSKVIFNGENKPVVSDHYGVEIEVEGF</sequence>
<dbReference type="AlphaFoldDB" id="A0A267MJM3"/>
<dbReference type="InterPro" id="IPR051547">
    <property type="entry name" value="TDP2-like"/>
</dbReference>
<dbReference type="EMBL" id="NIBG01000009">
    <property type="protein sequence ID" value="PAB59075.1"/>
    <property type="molecule type" value="Genomic_DNA"/>
</dbReference>
<evidence type="ECO:0000313" key="3">
    <source>
        <dbReference type="EMBL" id="PAB59075.1"/>
    </source>
</evidence>
<gene>
    <name evidence="3" type="ORF">CCE28_11185</name>
</gene>
<keyword evidence="4" id="KW-1185">Reference proteome</keyword>
<dbReference type="Gene3D" id="3.60.10.10">
    <property type="entry name" value="Endonuclease/exonuclease/phosphatase"/>
    <property type="match status" value="1"/>
</dbReference>
<organism evidence="3 4">
    <name type="scientific">Anaeromicrobium sediminis</name>
    <dbReference type="NCBI Taxonomy" id="1478221"/>
    <lineage>
        <taxon>Bacteria</taxon>
        <taxon>Bacillati</taxon>
        <taxon>Bacillota</taxon>
        <taxon>Clostridia</taxon>
        <taxon>Peptostreptococcales</taxon>
        <taxon>Thermotaleaceae</taxon>
        <taxon>Anaeromicrobium</taxon>
    </lineage>
</organism>
<dbReference type="Proteomes" id="UP000216024">
    <property type="component" value="Unassembled WGS sequence"/>
</dbReference>
<dbReference type="SUPFAM" id="SSF56219">
    <property type="entry name" value="DNase I-like"/>
    <property type="match status" value="1"/>
</dbReference>
<keyword evidence="3" id="KW-0255">Endonuclease</keyword>
<accession>A0A267MJM3</accession>